<protein>
    <submittedName>
        <fullName evidence="1">Uncharacterized protein</fullName>
    </submittedName>
</protein>
<gene>
    <name evidence="1" type="ORF">RFB13_10180</name>
</gene>
<evidence type="ECO:0000313" key="2">
    <source>
        <dbReference type="Proteomes" id="UP001235341"/>
    </source>
</evidence>
<dbReference type="EMBL" id="CP133586">
    <property type="protein sequence ID" value="WMT16657.1"/>
    <property type="molecule type" value="Genomic_DNA"/>
</dbReference>
<evidence type="ECO:0000313" key="1">
    <source>
        <dbReference type="EMBL" id="WMT16657.1"/>
    </source>
</evidence>
<name>A0ABY9PT93_SERFO</name>
<sequence length="163" mass="17672">MIACVGNNLHVEGFSIPEEIEPPESQFSMKSAVWELNTADVSDLPILSVSGNGFSATIKDIANNNLCLNYVTAGVKNKTYALSATNTSNVHGGRNLFTLQDANSQLFYNLQLASNTGVKANDYSFPAASVKTICNPHLNRKAAKVFCCFPATQIMQSINNYLM</sequence>
<accession>A0ABY9PT93</accession>
<proteinExistence type="predicted"/>
<dbReference type="Proteomes" id="UP001235341">
    <property type="component" value="Chromosome"/>
</dbReference>
<reference evidence="1 2" key="1">
    <citation type="submission" date="2023-08" db="EMBL/GenBank/DDBJ databases">
        <title>Complete Genome and Methylome dissection of Serratia fonticola NEB369.</title>
        <authorList>
            <person name="Fomenkov A."/>
            <person name="Roberts R.D."/>
        </authorList>
    </citation>
    <scope>NUCLEOTIDE SEQUENCE [LARGE SCALE GENOMIC DNA]</scope>
    <source>
        <strain evidence="1 2">NEB369</strain>
    </source>
</reference>
<dbReference type="RefSeq" id="WP_309206418.1">
    <property type="nucleotide sequence ID" value="NZ_CP133586.1"/>
</dbReference>
<keyword evidence="2" id="KW-1185">Reference proteome</keyword>
<organism evidence="1 2">
    <name type="scientific">Serratia fonticola</name>
    <dbReference type="NCBI Taxonomy" id="47917"/>
    <lineage>
        <taxon>Bacteria</taxon>
        <taxon>Pseudomonadati</taxon>
        <taxon>Pseudomonadota</taxon>
        <taxon>Gammaproteobacteria</taxon>
        <taxon>Enterobacterales</taxon>
        <taxon>Yersiniaceae</taxon>
        <taxon>Serratia</taxon>
    </lineage>
</organism>